<evidence type="ECO:0000256" key="10">
    <source>
        <dbReference type="ARBA" id="ARBA00022840"/>
    </source>
</evidence>
<feature type="domain" description="Aldehyde dehydrogenase" evidence="17">
    <location>
        <begin position="296"/>
        <end position="553"/>
    </location>
</feature>
<dbReference type="EC" id="1.2.1.41" evidence="16"/>
<dbReference type="FunFam" id="3.40.605.10:FF:000062">
    <property type="entry name" value="Delta-1-pyrroline-5-carboxylate synthase"/>
    <property type="match status" value="1"/>
</dbReference>
<evidence type="ECO:0000256" key="14">
    <source>
        <dbReference type="ARBA" id="ARBA00049024"/>
    </source>
</evidence>
<keyword evidence="9 16" id="KW-0418">Kinase</keyword>
<dbReference type="CDD" id="cd07079">
    <property type="entry name" value="ALDH_F18-19_ProA-GPR"/>
    <property type="match status" value="1"/>
</dbReference>
<comment type="catalytic activity">
    <reaction evidence="15 16">
        <text>L-glutamate + ATP = L-glutamyl 5-phosphate + ADP</text>
        <dbReference type="Rhea" id="RHEA:14877"/>
        <dbReference type="ChEBI" id="CHEBI:29985"/>
        <dbReference type="ChEBI" id="CHEBI:30616"/>
        <dbReference type="ChEBI" id="CHEBI:58274"/>
        <dbReference type="ChEBI" id="CHEBI:456216"/>
        <dbReference type="EC" id="2.7.2.11"/>
    </reaction>
</comment>
<dbReference type="NCBIfam" id="TIGR01027">
    <property type="entry name" value="proB"/>
    <property type="match status" value="1"/>
</dbReference>
<keyword evidence="13" id="KW-0511">Multifunctional enzyme</keyword>
<keyword evidence="12 16" id="KW-0560">Oxidoreductase</keyword>
<evidence type="ECO:0000313" key="20">
    <source>
        <dbReference type="Proteomes" id="UP001177140"/>
    </source>
</evidence>
<proteinExistence type="inferred from homology"/>
<dbReference type="Pfam" id="PF00696">
    <property type="entry name" value="AA_kinase"/>
    <property type="match status" value="1"/>
</dbReference>
<dbReference type="InterPro" id="IPR016163">
    <property type="entry name" value="Ald_DH_C"/>
</dbReference>
<evidence type="ECO:0000256" key="15">
    <source>
        <dbReference type="ARBA" id="ARBA00049141"/>
    </source>
</evidence>
<dbReference type="PANTHER" id="PTHR11063">
    <property type="entry name" value="GLUTAMATE SEMIALDEHYDE DEHYDROGENASE"/>
    <property type="match status" value="1"/>
</dbReference>
<comment type="caution">
    <text evidence="19">The sequence shown here is derived from an EMBL/GenBank/DDBJ whole genome shotgun (WGS) entry which is preliminary data.</text>
</comment>
<protein>
    <recommendedName>
        <fullName evidence="16">Delta-1-pyrroline-5-carboxylate synthase</fullName>
    </recommendedName>
    <domain>
        <recommendedName>
            <fullName evidence="16">Glutamate 5-kinase</fullName>
            <shortName evidence="16">GK</shortName>
            <ecNumber evidence="16">2.7.2.11</ecNumber>
        </recommendedName>
        <alternativeName>
            <fullName evidence="16">Gamma-glutamyl kinase</fullName>
        </alternativeName>
    </domain>
    <domain>
        <recommendedName>
            <fullName evidence="16">Gamma-glutamyl phosphate reductase</fullName>
            <shortName evidence="16">GPR</shortName>
            <ecNumber evidence="16">1.2.1.41</ecNumber>
        </recommendedName>
        <alternativeName>
            <fullName evidence="16">Glutamate-5-semialdehyde dehydrogenase</fullName>
        </alternativeName>
        <alternativeName>
            <fullName evidence="16">Glutamyl-gamma-semialdehyde dehydrogenase</fullName>
        </alternativeName>
    </domain>
</protein>
<dbReference type="PROSITE" id="PS00902">
    <property type="entry name" value="GLUTAMATE_5_KINASE"/>
    <property type="match status" value="1"/>
</dbReference>
<keyword evidence="20" id="KW-1185">Reference proteome</keyword>
<dbReference type="InterPro" id="IPR020593">
    <property type="entry name" value="G-glutamylP_reductase_CS"/>
</dbReference>
<keyword evidence="8 16" id="KW-0547">Nucleotide-binding</keyword>
<dbReference type="Gene3D" id="3.40.605.10">
    <property type="entry name" value="Aldehyde Dehydrogenase, Chain A, domain 1"/>
    <property type="match status" value="1"/>
</dbReference>
<dbReference type="SUPFAM" id="SSF53720">
    <property type="entry name" value="ALDH-like"/>
    <property type="match status" value="1"/>
</dbReference>
<dbReference type="GO" id="GO:0004349">
    <property type="term" value="F:glutamate 5-kinase activity"/>
    <property type="evidence" value="ECO:0007669"/>
    <property type="project" value="UniProtKB-UniRule"/>
</dbReference>
<dbReference type="FunFam" id="3.40.309.10:FF:000015">
    <property type="entry name" value="Delta-1-pyrroline-5-carboxylate synthase"/>
    <property type="match status" value="1"/>
</dbReference>
<accession>A0AA41VTR5</accession>
<evidence type="ECO:0000259" key="18">
    <source>
        <dbReference type="Pfam" id="PF00696"/>
    </source>
</evidence>
<evidence type="ECO:0000256" key="7">
    <source>
        <dbReference type="ARBA" id="ARBA00022679"/>
    </source>
</evidence>
<dbReference type="HAMAP" id="MF_00456">
    <property type="entry name" value="ProB"/>
    <property type="match status" value="1"/>
</dbReference>
<dbReference type="GO" id="GO:0005737">
    <property type="term" value="C:cytoplasm"/>
    <property type="evidence" value="ECO:0007669"/>
    <property type="project" value="UniProtKB-UniRule"/>
</dbReference>
<keyword evidence="6 16" id="KW-0641">Proline biosynthesis</keyword>
<keyword evidence="11 16" id="KW-0521">NADP</keyword>
<dbReference type="PIRSF" id="PIRSF036429">
    <property type="entry name" value="P5C_syn"/>
    <property type="match status" value="1"/>
</dbReference>
<dbReference type="InterPro" id="IPR000965">
    <property type="entry name" value="GPR_dom"/>
</dbReference>
<comment type="function">
    <text evidence="16">P5CS plays a key role in proline biosynthesis, leading to osmoregulation in plants.</text>
</comment>
<dbReference type="PROSITE" id="PS01223">
    <property type="entry name" value="PROA"/>
    <property type="match status" value="1"/>
</dbReference>
<dbReference type="InterPro" id="IPR016161">
    <property type="entry name" value="Ald_DH/histidinol_DH"/>
</dbReference>
<name>A0AA41VTR5_PAPNU</name>
<evidence type="ECO:0000256" key="2">
    <source>
        <dbReference type="ARBA" id="ARBA00005185"/>
    </source>
</evidence>
<dbReference type="GO" id="GO:0008652">
    <property type="term" value="P:amino acid biosynthetic process"/>
    <property type="evidence" value="ECO:0007669"/>
    <property type="project" value="UniProtKB-KW"/>
</dbReference>
<dbReference type="Proteomes" id="UP001177140">
    <property type="component" value="Unassembled WGS sequence"/>
</dbReference>
<dbReference type="GO" id="GO:0005524">
    <property type="term" value="F:ATP binding"/>
    <property type="evidence" value="ECO:0007669"/>
    <property type="project" value="UniProtKB-UniRule"/>
</dbReference>
<evidence type="ECO:0000259" key="17">
    <source>
        <dbReference type="Pfam" id="PF00171"/>
    </source>
</evidence>
<comment type="catalytic activity">
    <reaction evidence="14 16">
        <text>L-glutamate 5-semialdehyde + phosphate + NADP(+) = L-glutamyl 5-phosphate + NADPH + H(+)</text>
        <dbReference type="Rhea" id="RHEA:19541"/>
        <dbReference type="ChEBI" id="CHEBI:15378"/>
        <dbReference type="ChEBI" id="CHEBI:43474"/>
        <dbReference type="ChEBI" id="CHEBI:57783"/>
        <dbReference type="ChEBI" id="CHEBI:58066"/>
        <dbReference type="ChEBI" id="CHEBI:58274"/>
        <dbReference type="ChEBI" id="CHEBI:58349"/>
        <dbReference type="EC" id="1.2.1.41"/>
    </reaction>
</comment>
<dbReference type="AlphaFoldDB" id="A0AA41VTR5"/>
<gene>
    <name evidence="19" type="ORF">MKW94_023613</name>
</gene>
<dbReference type="EC" id="2.7.2.11" evidence="16"/>
<dbReference type="InterPro" id="IPR001057">
    <property type="entry name" value="Glu/AcGlu_kinase"/>
</dbReference>
<comment type="pathway">
    <text evidence="2 16">Amino-acid biosynthesis; L-proline biosynthesis; L-glutamate 5-semialdehyde from L-glutamate: step 1/2.</text>
</comment>
<evidence type="ECO:0000256" key="4">
    <source>
        <dbReference type="ARBA" id="ARBA00009302"/>
    </source>
</evidence>
<keyword evidence="5 16" id="KW-0028">Amino-acid biosynthesis</keyword>
<sequence>MDPSRVFVKDVKRVVVKVGTAVVTRADGRLALGRLGALCEQLKDLNTRGFEVILVTSGAVGVGRQRLRYRKLLNSSFADLQKPQAELDGKECAAVGQSGLMSLYDALFTQLDVTSAQLLVTDRDFGDLNFRMQLCETVKSLLKFHVIPIFNENDAISTRKAPYEDSSGIFWDNDSLAALLALELKADLLVLLSDVDGLYDGPPSEPQSKLIHTYVKEKHQGEVTFGDKSRVGRGGMTAKVKAAVYAASAGIPVIITSGYATDNIIKVVQGERIGTLFHKDAHLWVPIKEVGSRDMAVAARECSRRLQALPSEDRKKILLQVADALEANESLIQVENDADVAAAKKDGYDKALIARLALKPGKISSLAKSVRVLADMEEPIGQVLTRTEVADGLILEKTSSPLGVLLIVFESRPDALVQIASLAIRSGNGLLLKGGKEAKRSNAILHKVITEAIPESVGSRLIGLVTTREEIPDLLKLDDVIDLVIPRGSNKLVSQIKESTKIPVLGHADGICHVYVDKSANLDMAKRVVLDAKIDYPAACNAMETLLVHKDLLTSGSLTELVGELRNAGITLYGGPKVSTSLNIMETRTFHHEYNTMACTIEIVDDVYAAIDHIHTHGSAHTDCIVAEDREIAEIFLHQVDSAAVFHNVSTRFCDGARFGLGAEVGISTSRIHARGPVGVEGLLTTRWILRGNGQVVDGDKGVVYTHKNLPLQA</sequence>
<dbReference type="PRINTS" id="PR00474">
    <property type="entry name" value="GLU5KINASE"/>
</dbReference>
<dbReference type="GO" id="GO:0004350">
    <property type="term" value="F:glutamate-5-semialdehyde dehydrogenase activity"/>
    <property type="evidence" value="ECO:0007669"/>
    <property type="project" value="UniProtKB-UniRule"/>
</dbReference>
<dbReference type="InterPro" id="IPR005715">
    <property type="entry name" value="Glu_5kinase/COase_Synthase"/>
</dbReference>
<dbReference type="Pfam" id="PF00171">
    <property type="entry name" value="Aldedh"/>
    <property type="match status" value="1"/>
</dbReference>
<dbReference type="InterPro" id="IPR005766">
    <property type="entry name" value="P5_carboxy_syn"/>
</dbReference>
<dbReference type="HAMAP" id="MF_00412">
    <property type="entry name" value="ProA"/>
    <property type="match status" value="1"/>
</dbReference>
<evidence type="ECO:0000256" key="6">
    <source>
        <dbReference type="ARBA" id="ARBA00022650"/>
    </source>
</evidence>
<evidence type="ECO:0000256" key="12">
    <source>
        <dbReference type="ARBA" id="ARBA00023002"/>
    </source>
</evidence>
<comment type="similarity">
    <text evidence="4 16">In the N-terminal section; belongs to the glutamate 5-kinase family.</text>
</comment>
<dbReference type="EMBL" id="JAJJMA010291825">
    <property type="protein sequence ID" value="MCL7047346.1"/>
    <property type="molecule type" value="Genomic_DNA"/>
</dbReference>
<reference evidence="19" key="1">
    <citation type="submission" date="2022-03" db="EMBL/GenBank/DDBJ databases">
        <title>A functionally conserved STORR gene fusion in Papaver species that diverged 16.8 million years ago.</title>
        <authorList>
            <person name="Catania T."/>
        </authorList>
    </citation>
    <scope>NUCLEOTIDE SEQUENCE</scope>
    <source>
        <strain evidence="19">S-191538</strain>
    </source>
</reference>
<dbReference type="PANTHER" id="PTHR11063:SF27">
    <property type="entry name" value="DELTA-1-PYRROLINE-5-CARBOXYLATE SYNTHASE"/>
    <property type="match status" value="1"/>
</dbReference>
<evidence type="ECO:0000313" key="19">
    <source>
        <dbReference type="EMBL" id="MCL7047346.1"/>
    </source>
</evidence>
<dbReference type="SUPFAM" id="SSF53633">
    <property type="entry name" value="Carbamate kinase-like"/>
    <property type="match status" value="1"/>
</dbReference>
<dbReference type="NCBIfam" id="NF001221">
    <property type="entry name" value="PRK00197.1"/>
    <property type="match status" value="1"/>
</dbReference>
<feature type="domain" description="Aspartate/glutamate/uridylate kinase" evidence="18">
    <location>
        <begin position="12"/>
        <end position="257"/>
    </location>
</feature>
<dbReference type="InterPro" id="IPR036393">
    <property type="entry name" value="AceGlu_kinase-like_sf"/>
</dbReference>
<evidence type="ECO:0000256" key="5">
    <source>
        <dbReference type="ARBA" id="ARBA00022605"/>
    </source>
</evidence>
<evidence type="ECO:0000256" key="1">
    <source>
        <dbReference type="ARBA" id="ARBA00004985"/>
    </source>
</evidence>
<keyword evidence="7 16" id="KW-0808">Transferase</keyword>
<dbReference type="InterPro" id="IPR001048">
    <property type="entry name" value="Asp/Glu/Uridylate_kinase"/>
</dbReference>
<dbReference type="InterPro" id="IPR019797">
    <property type="entry name" value="Glutamate_5-kinase_CS"/>
</dbReference>
<organism evidence="19 20">
    <name type="scientific">Papaver nudicaule</name>
    <name type="common">Iceland poppy</name>
    <dbReference type="NCBI Taxonomy" id="74823"/>
    <lineage>
        <taxon>Eukaryota</taxon>
        <taxon>Viridiplantae</taxon>
        <taxon>Streptophyta</taxon>
        <taxon>Embryophyta</taxon>
        <taxon>Tracheophyta</taxon>
        <taxon>Spermatophyta</taxon>
        <taxon>Magnoliopsida</taxon>
        <taxon>Ranunculales</taxon>
        <taxon>Papaveraceae</taxon>
        <taxon>Papaveroideae</taxon>
        <taxon>Papaver</taxon>
    </lineage>
</organism>
<evidence type="ECO:0000256" key="9">
    <source>
        <dbReference type="ARBA" id="ARBA00022777"/>
    </source>
</evidence>
<dbReference type="InterPro" id="IPR016162">
    <property type="entry name" value="Ald_DH_N"/>
</dbReference>
<comment type="pathway">
    <text evidence="1 16">Amino-acid biosynthesis; L-proline biosynthesis; L-glutamate 5-semialdehyde from L-glutamate: step 2/2.</text>
</comment>
<comment type="similarity">
    <text evidence="3 16">In the C-terminal section; belongs to the gamma-glutamyl phosphate reductase family.</text>
</comment>
<evidence type="ECO:0000256" key="3">
    <source>
        <dbReference type="ARBA" id="ARBA00006300"/>
    </source>
</evidence>
<evidence type="ECO:0000256" key="11">
    <source>
        <dbReference type="ARBA" id="ARBA00022857"/>
    </source>
</evidence>
<dbReference type="Gene3D" id="3.40.309.10">
    <property type="entry name" value="Aldehyde Dehydrogenase, Chain A, domain 2"/>
    <property type="match status" value="1"/>
</dbReference>
<dbReference type="FunFam" id="3.40.1160.10:FF:000013">
    <property type="entry name" value="Delta-1-pyrroline-5-carboxylate synthase"/>
    <property type="match status" value="1"/>
</dbReference>
<dbReference type="NCBIfam" id="TIGR00407">
    <property type="entry name" value="proA"/>
    <property type="match status" value="1"/>
</dbReference>
<evidence type="ECO:0000256" key="13">
    <source>
        <dbReference type="ARBA" id="ARBA00023268"/>
    </source>
</evidence>
<evidence type="ECO:0000256" key="16">
    <source>
        <dbReference type="PIRNR" id="PIRNR036429"/>
    </source>
</evidence>
<dbReference type="Gene3D" id="3.40.1160.10">
    <property type="entry name" value="Acetylglutamate kinase-like"/>
    <property type="match status" value="1"/>
</dbReference>
<dbReference type="InterPro" id="IPR015590">
    <property type="entry name" value="Aldehyde_DH_dom"/>
</dbReference>
<keyword evidence="10 16" id="KW-0067">ATP-binding</keyword>
<dbReference type="NCBIfam" id="TIGR01092">
    <property type="entry name" value="P5CS"/>
    <property type="match status" value="1"/>
</dbReference>
<evidence type="ECO:0000256" key="8">
    <source>
        <dbReference type="ARBA" id="ARBA00022741"/>
    </source>
</evidence>